<dbReference type="InterPro" id="IPR026591">
    <property type="entry name" value="Sirtuin_cat_small_dom_sf"/>
</dbReference>
<feature type="domain" description="Deacetylase sirtuin-type" evidence="8">
    <location>
        <begin position="255"/>
        <end position="579"/>
    </location>
</feature>
<evidence type="ECO:0000256" key="3">
    <source>
        <dbReference type="ARBA" id="ARBA00022679"/>
    </source>
</evidence>
<dbReference type="PANTHER" id="PTHR11085:SF8">
    <property type="entry name" value="NAD-DEPENDENT HISTONE DEACETYLASE HST3"/>
    <property type="match status" value="1"/>
</dbReference>
<feature type="active site" description="Proton acceptor" evidence="6">
    <location>
        <position position="398"/>
    </location>
</feature>
<dbReference type="GO" id="GO:0070403">
    <property type="term" value="F:NAD+ binding"/>
    <property type="evidence" value="ECO:0007669"/>
    <property type="project" value="InterPro"/>
</dbReference>
<dbReference type="EMBL" id="LR725890">
    <property type="protein sequence ID" value="VWO96754.1"/>
    <property type="molecule type" value="Genomic_DNA"/>
</dbReference>
<evidence type="ECO:0000256" key="6">
    <source>
        <dbReference type="PROSITE-ProRule" id="PRU00236"/>
    </source>
</evidence>
<proteinExistence type="inferred from homology"/>
<keyword evidence="6" id="KW-0862">Zinc</keyword>
<comment type="subcellular location">
    <subcellularLocation>
        <location evidence="1">Mitochondrion</location>
    </subcellularLocation>
</comment>
<dbReference type="InterPro" id="IPR029063">
    <property type="entry name" value="SAM-dependent_MTases_sf"/>
</dbReference>
<accession>A0A5K1JWL9</accession>
<keyword evidence="6" id="KW-0479">Metal-binding</keyword>
<dbReference type="Gene3D" id="3.40.50.150">
    <property type="entry name" value="Vaccinia Virus protein VP39"/>
    <property type="match status" value="1"/>
</dbReference>
<dbReference type="PROSITE" id="PS50305">
    <property type="entry name" value="SIRTUIN"/>
    <property type="match status" value="1"/>
</dbReference>
<reference evidence="9" key="1">
    <citation type="submission" date="2019-10" db="EMBL/GenBank/DDBJ databases">
        <authorList>
            <person name="Nor Muhammad N."/>
        </authorList>
    </citation>
    <scope>NUCLEOTIDE SEQUENCE</scope>
</reference>
<dbReference type="GO" id="GO:0017136">
    <property type="term" value="F:histone deacetylase activity, NAD-dependent"/>
    <property type="evidence" value="ECO:0007669"/>
    <property type="project" value="TreeGrafter"/>
</dbReference>
<feature type="binding site" evidence="6">
    <location>
        <position position="434"/>
    </location>
    <ligand>
        <name>Zn(2+)</name>
        <dbReference type="ChEBI" id="CHEBI:29105"/>
    </ligand>
</feature>
<dbReference type="Gene3D" id="3.40.50.1220">
    <property type="entry name" value="TPP-binding domain"/>
    <property type="match status" value="1"/>
</dbReference>
<keyword evidence="4" id="KW-0520">NAD</keyword>
<dbReference type="PANTHER" id="PTHR11085">
    <property type="entry name" value="NAD-DEPENDENT PROTEIN DEACYLASE SIRTUIN-5, MITOCHONDRIAL-RELATED"/>
    <property type="match status" value="1"/>
</dbReference>
<dbReference type="InterPro" id="IPR029035">
    <property type="entry name" value="DHS-like_NAD/FAD-binding_dom"/>
</dbReference>
<gene>
    <name evidence="9" type="primary">G4MS03</name>
</gene>
<keyword evidence="5" id="KW-0496">Mitochondrion</keyword>
<dbReference type="InterPro" id="IPR003000">
    <property type="entry name" value="Sirtuin"/>
</dbReference>
<dbReference type="AlphaFoldDB" id="A0A5K1JWL9"/>
<evidence type="ECO:0000256" key="4">
    <source>
        <dbReference type="ARBA" id="ARBA00023027"/>
    </source>
</evidence>
<name>A0A5K1JWL9_9APHY</name>
<evidence type="ECO:0000256" key="7">
    <source>
        <dbReference type="SAM" id="MobiDB-lite"/>
    </source>
</evidence>
<dbReference type="GO" id="GO:0005739">
    <property type="term" value="C:mitochondrion"/>
    <property type="evidence" value="ECO:0007669"/>
    <property type="project" value="UniProtKB-SubCell"/>
</dbReference>
<sequence>MPPDYEMESYWNARFENETHFEWLGDGSDTIIPHLHTHLLSLRVPSPSRPARLLHIGAGTSSLSERIRELYRNVYGTQVDEQAIVNMDFAEKVVAREREKEAALAVGGLGNGMQWICADALKWRELKAALDPGGEERTFDLVVDKSTSDAISCAQDISYSKPDPSFHPVLKELLALQEGRKLDIPPVQLLAIHLASLVRPGGLHIRVKRQQPLLLANHAHPRRPLPPPPLHASPYSSLRVYTMPVTLDMDASTSDAPARRQLANLSLAVAKCKKIVVVTGFPASDGLYALVKQQYPDVVLKGRDLFDASLFRDPTSTAVFYTFISRLKKSIDIATPSPTHRFLKTLDSKRKLLRSYTQNIDGLEERAGLVGTSSDEVKTHGKGKSKIKTREVRNVQLHGDIHRVRCTFCSADYPCASEHLETFLAGMAPDCPECAVRSTARVARSARALKVGKLRPAIVLYDEPHPLGDDIGTIQSADIARKPDMLIIMGTSLKVHGFKKLVKGFARTVHESAPHPSVSAGSPMKKNAKNFAGKVIFVNKTAPGSEWDGIIDYHIVGETDRWVEKVIEDWKKARPSDWEVQKTLVATGDATTGGTFNVAKEITNTMGTKAGKGAQRKAVRQRENTQLPEDEIWDISLPLPEAPPSPSKRPQSRCHYHDVESSPSKKSREGARAVREPIHFEERGLLFGNTTNSKVRNAPEDDFDLGENVRKSKAAKKISKPRIPTSRVEVVLESRLSSRKALT</sequence>
<evidence type="ECO:0000256" key="1">
    <source>
        <dbReference type="ARBA" id="ARBA00004173"/>
    </source>
</evidence>
<dbReference type="InterPro" id="IPR050134">
    <property type="entry name" value="NAD-dep_sirtuin_deacylases"/>
</dbReference>
<dbReference type="Pfam" id="PF02146">
    <property type="entry name" value="SIR2"/>
    <property type="match status" value="1"/>
</dbReference>
<feature type="binding site" evidence="6">
    <location>
        <position position="409"/>
    </location>
    <ligand>
        <name>Zn(2+)</name>
        <dbReference type="ChEBI" id="CHEBI:29105"/>
    </ligand>
</feature>
<dbReference type="SUPFAM" id="SSF52467">
    <property type="entry name" value="DHS-like NAD/FAD-binding domain"/>
    <property type="match status" value="1"/>
</dbReference>
<evidence type="ECO:0000256" key="2">
    <source>
        <dbReference type="ARBA" id="ARBA00006924"/>
    </source>
</evidence>
<evidence type="ECO:0000256" key="5">
    <source>
        <dbReference type="ARBA" id="ARBA00023128"/>
    </source>
</evidence>
<comment type="similarity">
    <text evidence="2">Belongs to the sirtuin family. Class I subfamily.</text>
</comment>
<dbReference type="GO" id="GO:0046872">
    <property type="term" value="F:metal ion binding"/>
    <property type="evidence" value="ECO:0007669"/>
    <property type="project" value="UniProtKB-KW"/>
</dbReference>
<feature type="region of interest" description="Disordered" evidence="7">
    <location>
        <begin position="608"/>
        <end position="675"/>
    </location>
</feature>
<dbReference type="GO" id="GO:0005634">
    <property type="term" value="C:nucleus"/>
    <property type="evidence" value="ECO:0007669"/>
    <property type="project" value="TreeGrafter"/>
</dbReference>
<dbReference type="Gene3D" id="3.30.1600.10">
    <property type="entry name" value="SIR2/SIRT2 'Small Domain"/>
    <property type="match status" value="1"/>
</dbReference>
<feature type="binding site" evidence="6">
    <location>
        <position position="406"/>
    </location>
    <ligand>
        <name>Zn(2+)</name>
        <dbReference type="ChEBI" id="CHEBI:29105"/>
    </ligand>
</feature>
<evidence type="ECO:0000259" key="8">
    <source>
        <dbReference type="PROSITE" id="PS50305"/>
    </source>
</evidence>
<protein>
    <submittedName>
        <fullName evidence="9">NAD-dependent histone deacetylase SIR2</fullName>
    </submittedName>
</protein>
<dbReference type="SUPFAM" id="SSF53335">
    <property type="entry name" value="S-adenosyl-L-methionine-dependent methyltransferases"/>
    <property type="match status" value="1"/>
</dbReference>
<dbReference type="InterPro" id="IPR026590">
    <property type="entry name" value="Ssirtuin_cat_dom"/>
</dbReference>
<feature type="binding site" evidence="6">
    <location>
        <position position="431"/>
    </location>
    <ligand>
        <name>Zn(2+)</name>
        <dbReference type="ChEBI" id="CHEBI:29105"/>
    </ligand>
</feature>
<feature type="compositionally biased region" description="Basic and acidic residues" evidence="7">
    <location>
        <begin position="666"/>
        <end position="675"/>
    </location>
</feature>
<evidence type="ECO:0000313" key="9">
    <source>
        <dbReference type="EMBL" id="VWO96754.1"/>
    </source>
</evidence>
<organism evidence="9">
    <name type="scientific">Ganoderma boninense</name>
    <dbReference type="NCBI Taxonomy" id="34458"/>
    <lineage>
        <taxon>Eukaryota</taxon>
        <taxon>Fungi</taxon>
        <taxon>Dikarya</taxon>
        <taxon>Basidiomycota</taxon>
        <taxon>Agaricomycotina</taxon>
        <taxon>Agaricomycetes</taxon>
        <taxon>Polyporales</taxon>
        <taxon>Polyporaceae</taxon>
        <taxon>Ganoderma</taxon>
    </lineage>
</organism>
<keyword evidence="3" id="KW-0808">Transferase</keyword>